<feature type="compositionally biased region" description="Basic residues" evidence="2">
    <location>
        <begin position="168"/>
        <end position="182"/>
    </location>
</feature>
<dbReference type="Gene3D" id="3.20.20.100">
    <property type="entry name" value="NADP-dependent oxidoreductase domain"/>
    <property type="match status" value="1"/>
</dbReference>
<dbReference type="EMBL" id="FUEG01000012">
    <property type="protein sequence ID" value="SJL10687.1"/>
    <property type="molecule type" value="Genomic_DNA"/>
</dbReference>
<proteinExistence type="predicted"/>
<dbReference type="InterPro" id="IPR036812">
    <property type="entry name" value="NAD(P)_OxRdtase_dom_sf"/>
</dbReference>
<dbReference type="FunFam" id="3.20.20.100:FF:000004">
    <property type="entry name" value="Oxidoreductase, aldo/keto reductase"/>
    <property type="match status" value="1"/>
</dbReference>
<dbReference type="PANTHER" id="PTHR43364">
    <property type="entry name" value="NADH-SPECIFIC METHYLGLYOXAL REDUCTASE-RELATED"/>
    <property type="match status" value="1"/>
</dbReference>
<reference evidence="5" key="1">
    <citation type="journal article" date="2017" name="Nat. Ecol. Evol.">
        <title>Genome expansion and lineage-specific genetic innovations in the forest pathogenic fungi Armillaria.</title>
        <authorList>
            <person name="Sipos G."/>
            <person name="Prasanna A.N."/>
            <person name="Walter M.C."/>
            <person name="O'Connor E."/>
            <person name="Balint B."/>
            <person name="Krizsan K."/>
            <person name="Kiss B."/>
            <person name="Hess J."/>
            <person name="Varga T."/>
            <person name="Slot J."/>
            <person name="Riley R."/>
            <person name="Boka B."/>
            <person name="Rigling D."/>
            <person name="Barry K."/>
            <person name="Lee J."/>
            <person name="Mihaltcheva S."/>
            <person name="LaButti K."/>
            <person name="Lipzen A."/>
            <person name="Waldron R."/>
            <person name="Moloney N.M."/>
            <person name="Sperisen C."/>
            <person name="Kredics L."/>
            <person name="Vagvoelgyi C."/>
            <person name="Patrignani A."/>
            <person name="Fitzpatrick D."/>
            <person name="Nagy I."/>
            <person name="Doyle S."/>
            <person name="Anderson J.B."/>
            <person name="Grigoriev I.V."/>
            <person name="Gueldener U."/>
            <person name="Muensterkoetter M."/>
            <person name="Nagy L.G."/>
        </authorList>
    </citation>
    <scope>NUCLEOTIDE SEQUENCE [LARGE SCALE GENOMIC DNA]</scope>
    <source>
        <strain evidence="5">C18/9</strain>
    </source>
</reference>
<dbReference type="GO" id="GO:0005829">
    <property type="term" value="C:cytosol"/>
    <property type="evidence" value="ECO:0007669"/>
    <property type="project" value="UniProtKB-ARBA"/>
</dbReference>
<dbReference type="InterPro" id="IPR050523">
    <property type="entry name" value="AKR_Detox_Biosynth"/>
</dbReference>
<feature type="region of interest" description="Disordered" evidence="2">
    <location>
        <begin position="153"/>
        <end position="196"/>
    </location>
</feature>
<sequence length="579" mass="64086">MPLLSNSVAVLQASAPGRPHSACIQTFRTANRFNLHLPASYPDHSLGDVPHAAIRHTTHPPARPNALLNDLASLLLWLAISRCKDPRKGPAACPLVETIFGIRANPKGPKNFLVFSVIPVIMVIADTTLSWMQSNCVGSSFLIVLRPLESCEKGERGATKPEAGASLRRGRGRGRGRKRHGVRPPSPSPSVSKDLPTISSLLGSPAKAASSYVTVHITRGYKDAPATFPGFPPPTMSLSSTNMSFVRLGSSGMKVSKIILGCTVYGSSDWYSWVQDEEESIKQIKAAYDLGINTFDTANIYSNGQSEVVLGKAIKQHDLLRDKIVVMTKVFHPVTRSMNERIPGRASAFADYNGYVNQYGLSRKHIFDSVKRSLDRLQLDYVDVLHCHEFDSETPIHETMQALHDVVTAGYVRYIGMSTCRAWQFLIMQNYALNHHLTPFVAVENDYNLLYREDEHELFPALKHFGVASVPWSTLASGAVIRPLHQQLITLVDVRTDESRARWRNMIISRVEEIATRRNITMTQVAVAWSLSREGVCALVINVSSTDKLLDAIGGLNVALTPDEIQYLEEPYSPQKLHC</sequence>
<dbReference type="PANTHER" id="PTHR43364:SF4">
    <property type="entry name" value="NAD(P)-LINKED OXIDOREDUCTASE SUPERFAMILY PROTEIN"/>
    <property type="match status" value="1"/>
</dbReference>
<dbReference type="CDD" id="cd19079">
    <property type="entry name" value="AKR_EcYajO-like"/>
    <property type="match status" value="1"/>
</dbReference>
<organism evidence="4 5">
    <name type="scientific">Armillaria ostoyae</name>
    <name type="common">Armillaria root rot fungus</name>
    <dbReference type="NCBI Taxonomy" id="47428"/>
    <lineage>
        <taxon>Eukaryota</taxon>
        <taxon>Fungi</taxon>
        <taxon>Dikarya</taxon>
        <taxon>Basidiomycota</taxon>
        <taxon>Agaricomycotina</taxon>
        <taxon>Agaricomycetes</taxon>
        <taxon>Agaricomycetidae</taxon>
        <taxon>Agaricales</taxon>
        <taxon>Marasmiineae</taxon>
        <taxon>Physalacriaceae</taxon>
        <taxon>Armillaria</taxon>
    </lineage>
</organism>
<protein>
    <recommendedName>
        <fullName evidence="3">NADP-dependent oxidoreductase domain-containing protein</fullName>
    </recommendedName>
</protein>
<dbReference type="SUPFAM" id="SSF51430">
    <property type="entry name" value="NAD(P)-linked oxidoreductase"/>
    <property type="match status" value="1"/>
</dbReference>
<evidence type="ECO:0000313" key="4">
    <source>
        <dbReference type="EMBL" id="SJL10687.1"/>
    </source>
</evidence>
<dbReference type="InterPro" id="IPR023210">
    <property type="entry name" value="NADP_OxRdtase_dom"/>
</dbReference>
<dbReference type="Proteomes" id="UP000219338">
    <property type="component" value="Unassembled WGS sequence"/>
</dbReference>
<dbReference type="AlphaFoldDB" id="A0A284RPJ7"/>
<dbReference type="OrthoDB" id="48988at2759"/>
<gene>
    <name evidence="4" type="ORF">ARMOST_14078</name>
</gene>
<accession>A0A284RPJ7</accession>
<dbReference type="STRING" id="47428.A0A284RPJ7"/>
<evidence type="ECO:0000259" key="3">
    <source>
        <dbReference type="Pfam" id="PF00248"/>
    </source>
</evidence>
<dbReference type="Pfam" id="PF00248">
    <property type="entry name" value="Aldo_ket_red"/>
    <property type="match status" value="1"/>
</dbReference>
<dbReference type="GO" id="GO:0016491">
    <property type="term" value="F:oxidoreductase activity"/>
    <property type="evidence" value="ECO:0007669"/>
    <property type="project" value="UniProtKB-KW"/>
</dbReference>
<name>A0A284RPJ7_ARMOS</name>
<evidence type="ECO:0000313" key="5">
    <source>
        <dbReference type="Proteomes" id="UP000219338"/>
    </source>
</evidence>
<evidence type="ECO:0000256" key="2">
    <source>
        <dbReference type="SAM" id="MobiDB-lite"/>
    </source>
</evidence>
<keyword evidence="1" id="KW-0560">Oxidoreductase</keyword>
<feature type="domain" description="NADP-dependent oxidoreductase" evidence="3">
    <location>
        <begin position="257"/>
        <end position="570"/>
    </location>
</feature>
<keyword evidence="5" id="KW-1185">Reference proteome</keyword>
<evidence type="ECO:0000256" key="1">
    <source>
        <dbReference type="ARBA" id="ARBA00023002"/>
    </source>
</evidence>